<evidence type="ECO:0000313" key="2">
    <source>
        <dbReference type="Proteomes" id="UP000324222"/>
    </source>
</evidence>
<accession>A0A5B7IMX7</accession>
<dbReference type="EMBL" id="VSRR010067703">
    <property type="protein sequence ID" value="MPC85222.1"/>
    <property type="molecule type" value="Genomic_DNA"/>
</dbReference>
<name>A0A5B7IMX7_PORTR</name>
<comment type="caution">
    <text evidence="1">The sequence shown here is derived from an EMBL/GenBank/DDBJ whole genome shotgun (WGS) entry which is preliminary data.</text>
</comment>
<reference evidence="1 2" key="1">
    <citation type="submission" date="2019-05" db="EMBL/GenBank/DDBJ databases">
        <title>Another draft genome of Portunus trituberculatus and its Hox gene families provides insights of decapod evolution.</title>
        <authorList>
            <person name="Jeong J.-H."/>
            <person name="Song I."/>
            <person name="Kim S."/>
            <person name="Choi T."/>
            <person name="Kim D."/>
            <person name="Ryu S."/>
            <person name="Kim W."/>
        </authorList>
    </citation>
    <scope>NUCLEOTIDE SEQUENCE [LARGE SCALE GENOMIC DNA]</scope>
    <source>
        <tissue evidence="1">Muscle</tissue>
    </source>
</reference>
<dbReference type="AlphaFoldDB" id="A0A5B7IMX7"/>
<sequence>MSAGPIQCDMHRLLCLIFRTGSTTSILPHRVVSPLVLAPSRSKHPSHPYVPSLSPHLPFPPISLPCATLLPSTPSVPLPRKLVPTANYSPNSLPGRPSRLVLECRTRLLPYSPPTTINTLFLIPSLSTGLAVCCPPQQQSWVVRDSIHPGRGCLHGSHVPDIQLVVLQRPCIRIHIPIRK</sequence>
<keyword evidence="2" id="KW-1185">Reference proteome</keyword>
<proteinExistence type="predicted"/>
<protein>
    <submittedName>
        <fullName evidence="1">Uncharacterized protein</fullName>
    </submittedName>
</protein>
<evidence type="ECO:0000313" key="1">
    <source>
        <dbReference type="EMBL" id="MPC85222.1"/>
    </source>
</evidence>
<organism evidence="1 2">
    <name type="scientific">Portunus trituberculatus</name>
    <name type="common">Swimming crab</name>
    <name type="synonym">Neptunus trituberculatus</name>
    <dbReference type="NCBI Taxonomy" id="210409"/>
    <lineage>
        <taxon>Eukaryota</taxon>
        <taxon>Metazoa</taxon>
        <taxon>Ecdysozoa</taxon>
        <taxon>Arthropoda</taxon>
        <taxon>Crustacea</taxon>
        <taxon>Multicrustacea</taxon>
        <taxon>Malacostraca</taxon>
        <taxon>Eumalacostraca</taxon>
        <taxon>Eucarida</taxon>
        <taxon>Decapoda</taxon>
        <taxon>Pleocyemata</taxon>
        <taxon>Brachyura</taxon>
        <taxon>Eubrachyura</taxon>
        <taxon>Portunoidea</taxon>
        <taxon>Portunidae</taxon>
        <taxon>Portuninae</taxon>
        <taxon>Portunus</taxon>
    </lineage>
</organism>
<dbReference type="Proteomes" id="UP000324222">
    <property type="component" value="Unassembled WGS sequence"/>
</dbReference>
<gene>
    <name evidence="1" type="ORF">E2C01_079986</name>
</gene>